<dbReference type="Gene3D" id="3.30.200.20">
    <property type="entry name" value="Phosphorylase Kinase, domain 1"/>
    <property type="match status" value="1"/>
</dbReference>
<keyword evidence="9" id="KW-0418">Kinase</keyword>
<dbReference type="SMART" id="SM00220">
    <property type="entry name" value="S_TKc"/>
    <property type="match status" value="1"/>
</dbReference>
<evidence type="ECO:0000256" key="4">
    <source>
        <dbReference type="ARBA" id="ARBA00022992"/>
    </source>
</evidence>
<comment type="caution">
    <text evidence="9">The sequence shown here is derived from an EMBL/GenBank/DDBJ whole genome shotgun (WGS) entry which is preliminary data.</text>
</comment>
<dbReference type="Gene3D" id="2.60.120.10">
    <property type="entry name" value="Jelly Rolls"/>
    <property type="match status" value="1"/>
</dbReference>
<keyword evidence="9" id="KW-0808">Transferase</keyword>
<dbReference type="GO" id="GO:0004674">
    <property type="term" value="F:protein serine/threonine kinase activity"/>
    <property type="evidence" value="ECO:0007669"/>
    <property type="project" value="InterPro"/>
</dbReference>
<dbReference type="PANTHER" id="PTHR24348:SF68">
    <property type="entry name" value="SERINE_THREONINE-PROTEIN KINASE ATG1C"/>
    <property type="match status" value="1"/>
</dbReference>
<feature type="binding site" evidence="5">
    <location>
        <position position="36"/>
    </location>
    <ligand>
        <name>ATP</name>
        <dbReference type="ChEBI" id="CHEBI:30616"/>
    </ligand>
</feature>
<reference evidence="10" key="1">
    <citation type="journal article" date="2021" name="Nat. Commun.">
        <title>Connecting structure to function with the recovery of over 1000 high-quality metagenome-assembled genomes from activated sludge using long-read sequencing.</title>
        <authorList>
            <person name="Singleton C.M."/>
            <person name="Petriglieri F."/>
            <person name="Kristensen J.M."/>
            <person name="Kirkegaard R.H."/>
            <person name="Michaelsen T.Y."/>
            <person name="Andersen M.H."/>
            <person name="Kondrotaite Z."/>
            <person name="Karst S.M."/>
            <person name="Dueholm M.S."/>
            <person name="Nielsen P.H."/>
            <person name="Albertsen M."/>
        </authorList>
    </citation>
    <scope>NUCLEOTIDE SEQUENCE [LARGE SCALE GENOMIC DNA]</scope>
</reference>
<feature type="domain" description="Protein kinase" evidence="7">
    <location>
        <begin position="7"/>
        <end position="276"/>
    </location>
</feature>
<organism evidence="9 10">
    <name type="scientific">Candidatus Dechloromonas phosphorivorans</name>
    <dbReference type="NCBI Taxonomy" id="2899244"/>
    <lineage>
        <taxon>Bacteria</taxon>
        <taxon>Pseudomonadati</taxon>
        <taxon>Pseudomonadota</taxon>
        <taxon>Betaproteobacteria</taxon>
        <taxon>Rhodocyclales</taxon>
        <taxon>Azonexaceae</taxon>
        <taxon>Dechloromonas</taxon>
    </lineage>
</organism>
<evidence type="ECO:0000256" key="5">
    <source>
        <dbReference type="PROSITE-ProRule" id="PRU10141"/>
    </source>
</evidence>
<dbReference type="InterPro" id="IPR011009">
    <property type="entry name" value="Kinase-like_dom_sf"/>
</dbReference>
<keyword evidence="3 5" id="KW-0067">ATP-binding</keyword>
<dbReference type="GO" id="GO:0030553">
    <property type="term" value="F:cGMP binding"/>
    <property type="evidence" value="ECO:0007669"/>
    <property type="project" value="UniProtKB-KW"/>
</dbReference>
<dbReference type="Gene3D" id="1.10.510.10">
    <property type="entry name" value="Transferase(Phosphotransferase) domain 1"/>
    <property type="match status" value="1"/>
</dbReference>
<dbReference type="GO" id="GO:0005737">
    <property type="term" value="C:cytoplasm"/>
    <property type="evidence" value="ECO:0007669"/>
    <property type="project" value="TreeGrafter"/>
</dbReference>
<feature type="domain" description="Cyclic nucleotide-binding" evidence="8">
    <location>
        <begin position="296"/>
        <end position="388"/>
    </location>
</feature>
<dbReference type="PROSITE" id="PS00107">
    <property type="entry name" value="PROTEIN_KINASE_ATP"/>
    <property type="match status" value="1"/>
</dbReference>
<keyword evidence="4" id="KW-0142">cGMP-binding</keyword>
<name>A0A9D7LQ89_9RHOO</name>
<dbReference type="InterPro" id="IPR018490">
    <property type="entry name" value="cNMP-bd_dom_sf"/>
</dbReference>
<dbReference type="AlphaFoldDB" id="A0A9D7LQ89"/>
<dbReference type="PROSITE" id="PS50011">
    <property type="entry name" value="PROTEIN_KINASE_DOM"/>
    <property type="match status" value="1"/>
</dbReference>
<dbReference type="PROSITE" id="PS00108">
    <property type="entry name" value="PROTEIN_KINASE_ST"/>
    <property type="match status" value="1"/>
</dbReference>
<dbReference type="Pfam" id="PF00027">
    <property type="entry name" value="cNMP_binding"/>
    <property type="match status" value="1"/>
</dbReference>
<gene>
    <name evidence="9" type="ORF">IPN75_18785</name>
</gene>
<dbReference type="Proteomes" id="UP000808146">
    <property type="component" value="Unassembled WGS sequence"/>
</dbReference>
<evidence type="ECO:0000256" key="6">
    <source>
        <dbReference type="SAM" id="MobiDB-lite"/>
    </source>
</evidence>
<evidence type="ECO:0000256" key="2">
    <source>
        <dbReference type="ARBA" id="ARBA00022741"/>
    </source>
</evidence>
<dbReference type="InterPro" id="IPR014710">
    <property type="entry name" value="RmlC-like_jellyroll"/>
</dbReference>
<dbReference type="PROSITE" id="PS50042">
    <property type="entry name" value="CNMP_BINDING_3"/>
    <property type="match status" value="1"/>
</dbReference>
<dbReference type="InterPro" id="IPR000595">
    <property type="entry name" value="cNMP-bd_dom"/>
</dbReference>
<dbReference type="InterPro" id="IPR045269">
    <property type="entry name" value="Atg1-like"/>
</dbReference>
<evidence type="ECO:0000256" key="1">
    <source>
        <dbReference type="ARBA" id="ARBA00022535"/>
    </source>
</evidence>
<accession>A0A9D7LQ89</accession>
<evidence type="ECO:0000313" key="9">
    <source>
        <dbReference type="EMBL" id="MBK8892256.1"/>
    </source>
</evidence>
<evidence type="ECO:0000256" key="3">
    <source>
        <dbReference type="ARBA" id="ARBA00022840"/>
    </source>
</evidence>
<dbReference type="GO" id="GO:0005524">
    <property type="term" value="F:ATP binding"/>
    <property type="evidence" value="ECO:0007669"/>
    <property type="project" value="UniProtKB-UniRule"/>
</dbReference>
<dbReference type="Pfam" id="PF00069">
    <property type="entry name" value="Pkinase"/>
    <property type="match status" value="1"/>
</dbReference>
<dbReference type="PANTHER" id="PTHR24348">
    <property type="entry name" value="SERINE/THREONINE-PROTEIN KINASE UNC-51-RELATED"/>
    <property type="match status" value="1"/>
</dbReference>
<dbReference type="SUPFAM" id="SSF56112">
    <property type="entry name" value="Protein kinase-like (PK-like)"/>
    <property type="match status" value="1"/>
</dbReference>
<dbReference type="SMART" id="SM00100">
    <property type="entry name" value="cNMP"/>
    <property type="match status" value="1"/>
</dbReference>
<evidence type="ECO:0000259" key="8">
    <source>
        <dbReference type="PROSITE" id="PS50042"/>
    </source>
</evidence>
<dbReference type="SUPFAM" id="SSF51206">
    <property type="entry name" value="cAMP-binding domain-like"/>
    <property type="match status" value="1"/>
</dbReference>
<dbReference type="EMBL" id="JADKBR010000026">
    <property type="protein sequence ID" value="MBK8892256.1"/>
    <property type="molecule type" value="Genomic_DNA"/>
</dbReference>
<dbReference type="InterPro" id="IPR017441">
    <property type="entry name" value="Protein_kinase_ATP_BS"/>
</dbReference>
<keyword evidence="1" id="KW-0140">cGMP</keyword>
<evidence type="ECO:0000313" key="10">
    <source>
        <dbReference type="Proteomes" id="UP000808146"/>
    </source>
</evidence>
<keyword evidence="2 5" id="KW-0547">Nucleotide-binding</keyword>
<feature type="region of interest" description="Disordered" evidence="6">
    <location>
        <begin position="441"/>
        <end position="485"/>
    </location>
</feature>
<dbReference type="CDD" id="cd14014">
    <property type="entry name" value="STKc_PknB_like"/>
    <property type="match status" value="1"/>
</dbReference>
<dbReference type="CDD" id="cd00038">
    <property type="entry name" value="CAP_ED"/>
    <property type="match status" value="1"/>
</dbReference>
<dbReference type="InterPro" id="IPR008271">
    <property type="entry name" value="Ser/Thr_kinase_AS"/>
</dbReference>
<protein>
    <submittedName>
        <fullName evidence="9">Protein kinase</fullName>
    </submittedName>
</protein>
<sequence>MKQIGKYRVVRELGKGATATVYLCVSPDSDRPVAVKVVRFGTDCAATSRRLRKLFGNEGMVAKRLKHPNIAMVYEGVVEDEFAYLAMEYIDGFTLEAHTRIDRLLPLHRVIGIIFKCCMALDSAYRQGIIHRDIKPANILVAANDEPKLVDFGLALNLNKNMDRDSTFIMGVGSPSYMSPEQIKGYPLNQKTDLYSLGVVLFQLLTGRLPFRAKNQATLIYRIINTDAPDVTSLNPGLPEGLNAILRRALEKDLYSRYRNGAEFAKDLAAVRYQILEEDETVQDTKHFELLRKLDFFTEFENIELWEILRIAVWRQIGPRVAIIREGDTSRVFGLLIEGYVEVSVAGRTLCRLSNGEVIGEVAYLHPSSDTRSASVVTLENSLFLEINAAALALASEELQERLRTALLGRMIDRMRIVNGIAASLGAPAVANTGSLMEEATRSASGSGVDVELSRSKPRGAGAETTGARESSAAALARRLRHSGE</sequence>
<proteinExistence type="predicted"/>
<feature type="compositionally biased region" description="Low complexity" evidence="6">
    <location>
        <begin position="468"/>
        <end position="477"/>
    </location>
</feature>
<dbReference type="InterPro" id="IPR000719">
    <property type="entry name" value="Prot_kinase_dom"/>
</dbReference>
<evidence type="ECO:0000259" key="7">
    <source>
        <dbReference type="PROSITE" id="PS50011"/>
    </source>
</evidence>